<feature type="domain" description="Malonyl-CoA:ACP transacylase (MAT)" evidence="8">
    <location>
        <begin position="6"/>
        <end position="310"/>
    </location>
</feature>
<dbReference type="FunFam" id="3.30.70.250:FF:000001">
    <property type="entry name" value="Malonyl CoA-acyl carrier protein transacylase"/>
    <property type="match status" value="1"/>
</dbReference>
<dbReference type="Proteomes" id="UP000179344">
    <property type="component" value="Unassembled WGS sequence"/>
</dbReference>
<dbReference type="NCBIfam" id="TIGR00128">
    <property type="entry name" value="fabD"/>
    <property type="match status" value="1"/>
</dbReference>
<evidence type="ECO:0000256" key="5">
    <source>
        <dbReference type="ARBA" id="ARBA00048462"/>
    </source>
</evidence>
<dbReference type="Pfam" id="PF00698">
    <property type="entry name" value="Acyl_transf_1"/>
    <property type="match status" value="1"/>
</dbReference>
<dbReference type="InterPro" id="IPR050858">
    <property type="entry name" value="Mal-CoA-ACP_Trans/PKS_FabD"/>
</dbReference>
<dbReference type="InterPro" id="IPR014043">
    <property type="entry name" value="Acyl_transferase_dom"/>
</dbReference>
<dbReference type="SMART" id="SM00827">
    <property type="entry name" value="PKS_AT"/>
    <property type="match status" value="1"/>
</dbReference>
<dbReference type="AlphaFoldDB" id="A0A1F6TGE1"/>
<evidence type="ECO:0000256" key="1">
    <source>
        <dbReference type="ARBA" id="ARBA00013258"/>
    </source>
</evidence>
<comment type="similarity">
    <text evidence="6">Belongs to the fabD family.</text>
</comment>
<dbReference type="InterPro" id="IPR016036">
    <property type="entry name" value="Malonyl_transacylase_ACP-bd"/>
</dbReference>
<dbReference type="PIRSF" id="PIRSF000446">
    <property type="entry name" value="Mct"/>
    <property type="match status" value="1"/>
</dbReference>
<dbReference type="EC" id="2.3.1.39" evidence="1 6"/>
<reference evidence="9 10" key="1">
    <citation type="journal article" date="2016" name="Nat. Commun.">
        <title>Thousands of microbial genomes shed light on interconnected biogeochemical processes in an aquifer system.</title>
        <authorList>
            <person name="Anantharaman K."/>
            <person name="Brown C.T."/>
            <person name="Hug L.A."/>
            <person name="Sharon I."/>
            <person name="Castelle C.J."/>
            <person name="Probst A.J."/>
            <person name="Thomas B.C."/>
            <person name="Singh A."/>
            <person name="Wilkins M.J."/>
            <person name="Karaoz U."/>
            <person name="Brodie E.L."/>
            <person name="Williams K.H."/>
            <person name="Hubbard S.S."/>
            <person name="Banfield J.F."/>
        </authorList>
    </citation>
    <scope>NUCLEOTIDE SEQUENCE [LARGE SCALE GENOMIC DNA]</scope>
</reference>
<proteinExistence type="inferred from homology"/>
<dbReference type="SUPFAM" id="SSF55048">
    <property type="entry name" value="Probable ACP-binding domain of malonyl-CoA ACP transacylase"/>
    <property type="match status" value="1"/>
</dbReference>
<dbReference type="GO" id="GO:0005829">
    <property type="term" value="C:cytosol"/>
    <property type="evidence" value="ECO:0007669"/>
    <property type="project" value="TreeGrafter"/>
</dbReference>
<dbReference type="PANTHER" id="PTHR42681:SF1">
    <property type="entry name" value="MALONYL-COA-ACYL CARRIER PROTEIN TRANSACYLASE, MITOCHONDRIAL"/>
    <property type="match status" value="1"/>
</dbReference>
<dbReference type="SUPFAM" id="SSF52151">
    <property type="entry name" value="FabD/lysophospholipase-like"/>
    <property type="match status" value="1"/>
</dbReference>
<dbReference type="Gene3D" id="3.30.70.250">
    <property type="entry name" value="Malonyl-CoA ACP transacylase, ACP-binding"/>
    <property type="match status" value="1"/>
</dbReference>
<dbReference type="Gene3D" id="3.40.366.10">
    <property type="entry name" value="Malonyl-Coenzyme A Acyl Carrier Protein, domain 2"/>
    <property type="match status" value="1"/>
</dbReference>
<comment type="catalytic activity">
    <reaction evidence="5 6">
        <text>holo-[ACP] + malonyl-CoA = malonyl-[ACP] + CoA</text>
        <dbReference type="Rhea" id="RHEA:41792"/>
        <dbReference type="Rhea" id="RHEA-COMP:9623"/>
        <dbReference type="Rhea" id="RHEA-COMP:9685"/>
        <dbReference type="ChEBI" id="CHEBI:57287"/>
        <dbReference type="ChEBI" id="CHEBI:57384"/>
        <dbReference type="ChEBI" id="CHEBI:64479"/>
        <dbReference type="ChEBI" id="CHEBI:78449"/>
        <dbReference type="EC" id="2.3.1.39"/>
    </reaction>
</comment>
<evidence type="ECO:0000256" key="2">
    <source>
        <dbReference type="ARBA" id="ARBA00018953"/>
    </source>
</evidence>
<accession>A0A1F6TGE1</accession>
<gene>
    <name evidence="9" type="ORF">A2V92_01305</name>
</gene>
<sequence length="312" mass="32680">MTLAFVFPGQGSQAVGMLNALAADHPAVKETFAEASAALGYDLWRIVEHGPEERLNQTEVTQPAMLAAGVAVWRVWRARGGPAPVIMAGHSLGEYSALVCAEGLAFGDGIKLVADRGRFMQEAVPAGRGGMAAILGLDDDAVRRLCERAAHGEVLAPVNFNSPGQVVIAGTAAAVGRAVALAADAGAKRAVALPVSVPSHCSLMRPAAERMAQRLRAVAIRAPKIPVVHNVHVQAETDPQAIRDALVRQIESPVRWVETIQKFTAAGVDELVECGPGRVLAGLNRRIDKRAVTLPVYDPATLAEALNKAAGG</sequence>
<protein>
    <recommendedName>
        <fullName evidence="2 6">Malonyl CoA-acyl carrier protein transacylase</fullName>
        <ecNumber evidence="1 6">2.3.1.39</ecNumber>
    </recommendedName>
</protein>
<feature type="active site" evidence="7">
    <location>
        <position position="200"/>
    </location>
</feature>
<dbReference type="GO" id="GO:0004314">
    <property type="term" value="F:[acyl-carrier-protein] S-malonyltransferase activity"/>
    <property type="evidence" value="ECO:0007669"/>
    <property type="project" value="UniProtKB-EC"/>
</dbReference>
<keyword evidence="4 6" id="KW-0012">Acyltransferase</keyword>
<dbReference type="InterPro" id="IPR016035">
    <property type="entry name" value="Acyl_Trfase/lysoPLipase"/>
</dbReference>
<keyword evidence="3 6" id="KW-0808">Transferase</keyword>
<organism evidence="9 10">
    <name type="scientific">Candidatus Muproteobacteria bacterium RBG_16_65_31</name>
    <dbReference type="NCBI Taxonomy" id="1817759"/>
    <lineage>
        <taxon>Bacteria</taxon>
        <taxon>Pseudomonadati</taxon>
        <taxon>Pseudomonadota</taxon>
        <taxon>Candidatus Muproteobacteria</taxon>
    </lineage>
</organism>
<evidence type="ECO:0000256" key="7">
    <source>
        <dbReference type="PIRSR" id="PIRSR000446-1"/>
    </source>
</evidence>
<evidence type="ECO:0000259" key="8">
    <source>
        <dbReference type="SMART" id="SM00827"/>
    </source>
</evidence>
<evidence type="ECO:0000313" key="9">
    <source>
        <dbReference type="EMBL" id="OGI44146.1"/>
    </source>
</evidence>
<evidence type="ECO:0000256" key="6">
    <source>
        <dbReference type="PIRNR" id="PIRNR000446"/>
    </source>
</evidence>
<name>A0A1F6TGE1_9PROT</name>
<dbReference type="GO" id="GO:0006633">
    <property type="term" value="P:fatty acid biosynthetic process"/>
    <property type="evidence" value="ECO:0007669"/>
    <property type="project" value="TreeGrafter"/>
</dbReference>
<dbReference type="EMBL" id="MFST01000077">
    <property type="protein sequence ID" value="OGI44146.1"/>
    <property type="molecule type" value="Genomic_DNA"/>
</dbReference>
<feature type="active site" evidence="7">
    <location>
        <position position="91"/>
    </location>
</feature>
<dbReference type="InterPro" id="IPR024925">
    <property type="entry name" value="Malonyl_CoA-ACP_transAc"/>
</dbReference>
<evidence type="ECO:0000313" key="10">
    <source>
        <dbReference type="Proteomes" id="UP000179344"/>
    </source>
</evidence>
<comment type="caution">
    <text evidence="9">The sequence shown here is derived from an EMBL/GenBank/DDBJ whole genome shotgun (WGS) entry which is preliminary data.</text>
</comment>
<evidence type="ECO:0000256" key="3">
    <source>
        <dbReference type="ARBA" id="ARBA00022679"/>
    </source>
</evidence>
<dbReference type="InterPro" id="IPR001227">
    <property type="entry name" value="Ac_transferase_dom_sf"/>
</dbReference>
<dbReference type="InterPro" id="IPR004410">
    <property type="entry name" value="Malonyl_CoA-ACP_transAc_FabD"/>
</dbReference>
<dbReference type="PANTHER" id="PTHR42681">
    <property type="entry name" value="MALONYL-COA-ACYL CARRIER PROTEIN TRANSACYLASE, MITOCHONDRIAL"/>
    <property type="match status" value="1"/>
</dbReference>
<evidence type="ECO:0000256" key="4">
    <source>
        <dbReference type="ARBA" id="ARBA00023315"/>
    </source>
</evidence>